<sequence>MKTDATIFPIVCSCPDICVFAFTLSSPVDTFAAFTFPVADTFPVISVEIVPVALPTFAFVIRDPLP</sequence>
<gene>
    <name evidence="1" type="primary">b057R</name>
    <name evidence="1" type="ORF">NY2A_b057R</name>
</gene>
<protein>
    <submittedName>
        <fullName evidence="1">Uncharacterized protein b057R</fullName>
    </submittedName>
</protein>
<accession>A7IVT2</accession>
<reference evidence="1 2" key="1">
    <citation type="journal article" date="2007" name="Virology">
        <title>Sequence and annotation of the 369-kb NY-2A and the 345-kb AR158 viruses that infect Chlorella NC64A.</title>
        <authorList>
            <person name="Fitzgerald L.A."/>
            <person name="Graves M.V."/>
            <person name="Li X."/>
            <person name="Feldblyum T."/>
            <person name="Nierman W.C."/>
            <person name="Van Etten J.L."/>
        </authorList>
    </citation>
    <scope>NUCLEOTIDE SEQUENCE [LARGE SCALE GENOMIC DNA]</scope>
    <source>
        <strain evidence="1 2">NY-2A</strain>
    </source>
</reference>
<organism evidence="1 2">
    <name type="scientific">Paramecium bursaria Chlorella virus NY2A</name>
    <name type="common">PBCV-NY2A</name>
    <dbReference type="NCBI Taxonomy" id="46021"/>
    <lineage>
        <taxon>Viruses</taxon>
        <taxon>Varidnaviria</taxon>
        <taxon>Bamfordvirae</taxon>
        <taxon>Nucleocytoviricota</taxon>
        <taxon>Megaviricetes</taxon>
        <taxon>Algavirales</taxon>
        <taxon>Phycodnaviridae</taxon>
        <taxon>Chlorovirus</taxon>
        <taxon>Chlorovirus americanus</taxon>
    </lineage>
</organism>
<evidence type="ECO:0000313" key="2">
    <source>
        <dbReference type="Proteomes" id="UP000202419"/>
    </source>
</evidence>
<dbReference type="EMBL" id="DQ491002">
    <property type="protein sequence ID" value="ABT14456.1"/>
    <property type="molecule type" value="Genomic_DNA"/>
</dbReference>
<dbReference type="RefSeq" id="YP_001497253.1">
    <property type="nucleotide sequence ID" value="NC_009898.1"/>
</dbReference>
<evidence type="ECO:0000313" key="1">
    <source>
        <dbReference type="EMBL" id="ABT14456.1"/>
    </source>
</evidence>
<name>A7IVT2_PBCVN</name>
<dbReference type="GeneID" id="5658809"/>
<dbReference type="KEGG" id="vg:5658809"/>
<keyword evidence="2" id="KW-1185">Reference proteome</keyword>
<organismHost>
    <name type="scientific">Chlorella</name>
    <dbReference type="NCBI Taxonomy" id="3071"/>
</organismHost>
<dbReference type="Proteomes" id="UP000202419">
    <property type="component" value="Segment"/>
</dbReference>
<proteinExistence type="predicted"/>